<feature type="domain" description="DUF7344" evidence="3">
    <location>
        <begin position="60"/>
        <end position="143"/>
    </location>
</feature>
<feature type="transmembrane region" description="Helical" evidence="2">
    <location>
        <begin position="198"/>
        <end position="220"/>
    </location>
</feature>
<feature type="region of interest" description="Disordered" evidence="1">
    <location>
        <begin position="1"/>
        <end position="57"/>
    </location>
</feature>
<dbReference type="Gene3D" id="1.10.10.10">
    <property type="entry name" value="Winged helix-like DNA-binding domain superfamily/Winged helix DNA-binding domain"/>
    <property type="match status" value="1"/>
</dbReference>
<accession>A0ABD5P7U1</accession>
<dbReference type="EMBL" id="JBHSDS010000002">
    <property type="protein sequence ID" value="MFC4356800.1"/>
    <property type="molecule type" value="Genomic_DNA"/>
</dbReference>
<sequence>MSSSRGTAQTGDGSGGADAAADSGSREPTGSRRHDTRWAGRERPRREGADAEPVEESEAFRLLGNDRRRAVLRQVADDGGSTLSEVATHVAATETAETADDDAAAGGVDKSLYKSVYVSLQQTHLPKLDDAGVVDYDTETNEIRPGPRLDDVRAYLHPSPRLPSRPSVRAVLAASLLGLLSVVASGLGVPAISAVSAGVWSVLSLTVVTLGLALTVTGVVD</sequence>
<gene>
    <name evidence="4" type="ORF">ACFO0N_02425</name>
</gene>
<dbReference type="AlphaFoldDB" id="A0ABD5P7U1"/>
<evidence type="ECO:0000256" key="1">
    <source>
        <dbReference type="SAM" id="MobiDB-lite"/>
    </source>
</evidence>
<keyword evidence="2" id="KW-0812">Transmembrane</keyword>
<evidence type="ECO:0000256" key="2">
    <source>
        <dbReference type="SAM" id="Phobius"/>
    </source>
</evidence>
<evidence type="ECO:0000313" key="4">
    <source>
        <dbReference type="EMBL" id="MFC4356800.1"/>
    </source>
</evidence>
<organism evidence="4 5">
    <name type="scientific">Halobium salinum</name>
    <dbReference type="NCBI Taxonomy" id="1364940"/>
    <lineage>
        <taxon>Archaea</taxon>
        <taxon>Methanobacteriati</taxon>
        <taxon>Methanobacteriota</taxon>
        <taxon>Stenosarchaea group</taxon>
        <taxon>Halobacteria</taxon>
        <taxon>Halobacteriales</taxon>
        <taxon>Haloferacaceae</taxon>
        <taxon>Halobium</taxon>
    </lineage>
</organism>
<feature type="compositionally biased region" description="Basic and acidic residues" evidence="1">
    <location>
        <begin position="29"/>
        <end position="49"/>
    </location>
</feature>
<proteinExistence type="predicted"/>
<dbReference type="RefSeq" id="WP_267625238.1">
    <property type="nucleotide sequence ID" value="NZ_JAODIW010000010.1"/>
</dbReference>
<feature type="transmembrane region" description="Helical" evidence="2">
    <location>
        <begin position="170"/>
        <end position="192"/>
    </location>
</feature>
<protein>
    <recommendedName>
        <fullName evidence="3">DUF7344 domain-containing protein</fullName>
    </recommendedName>
</protein>
<reference evidence="4 5" key="1">
    <citation type="journal article" date="2019" name="Int. J. Syst. Evol. Microbiol.">
        <title>The Global Catalogue of Microorganisms (GCM) 10K type strain sequencing project: providing services to taxonomists for standard genome sequencing and annotation.</title>
        <authorList>
            <consortium name="The Broad Institute Genomics Platform"/>
            <consortium name="The Broad Institute Genome Sequencing Center for Infectious Disease"/>
            <person name="Wu L."/>
            <person name="Ma J."/>
        </authorList>
    </citation>
    <scope>NUCLEOTIDE SEQUENCE [LARGE SCALE GENOMIC DNA]</scope>
    <source>
        <strain evidence="4 5">CGMCC 1.12553</strain>
    </source>
</reference>
<keyword evidence="2" id="KW-1133">Transmembrane helix</keyword>
<comment type="caution">
    <text evidence="4">The sequence shown here is derived from an EMBL/GenBank/DDBJ whole genome shotgun (WGS) entry which is preliminary data.</text>
</comment>
<evidence type="ECO:0000313" key="5">
    <source>
        <dbReference type="Proteomes" id="UP001595921"/>
    </source>
</evidence>
<keyword evidence="2" id="KW-0472">Membrane</keyword>
<keyword evidence="5" id="KW-1185">Reference proteome</keyword>
<dbReference type="InterPro" id="IPR055768">
    <property type="entry name" value="DUF7344"/>
</dbReference>
<feature type="compositionally biased region" description="Polar residues" evidence="1">
    <location>
        <begin position="1"/>
        <end position="10"/>
    </location>
</feature>
<name>A0ABD5P7U1_9EURY</name>
<evidence type="ECO:0000259" key="3">
    <source>
        <dbReference type="Pfam" id="PF24035"/>
    </source>
</evidence>
<dbReference type="InterPro" id="IPR036388">
    <property type="entry name" value="WH-like_DNA-bd_sf"/>
</dbReference>
<dbReference type="Proteomes" id="UP001595921">
    <property type="component" value="Unassembled WGS sequence"/>
</dbReference>
<dbReference type="Pfam" id="PF24035">
    <property type="entry name" value="DUF7344"/>
    <property type="match status" value="1"/>
</dbReference>